<evidence type="ECO:0008006" key="4">
    <source>
        <dbReference type="Google" id="ProtNLM"/>
    </source>
</evidence>
<reference evidence="3" key="1">
    <citation type="journal article" date="2019" name="Int. J. Syst. Evol. Microbiol.">
        <title>The Global Catalogue of Microorganisms (GCM) 10K type strain sequencing project: providing services to taxonomists for standard genome sequencing and annotation.</title>
        <authorList>
            <consortium name="The Broad Institute Genomics Platform"/>
            <consortium name="The Broad Institute Genome Sequencing Center for Infectious Disease"/>
            <person name="Wu L."/>
            <person name="Ma J."/>
        </authorList>
    </citation>
    <scope>NUCLEOTIDE SEQUENCE [LARGE SCALE GENOMIC DNA]</scope>
    <source>
        <strain evidence="3">JCM 10425</strain>
    </source>
</reference>
<name>A0ABP3CYV0_9ACTN</name>
<evidence type="ECO:0000313" key="3">
    <source>
        <dbReference type="Proteomes" id="UP001500967"/>
    </source>
</evidence>
<evidence type="ECO:0000313" key="2">
    <source>
        <dbReference type="EMBL" id="GAA0218679.1"/>
    </source>
</evidence>
<dbReference type="Proteomes" id="UP001500967">
    <property type="component" value="Unassembled WGS sequence"/>
</dbReference>
<gene>
    <name evidence="2" type="ORF">GCM10009539_00040</name>
</gene>
<feature type="region of interest" description="Disordered" evidence="1">
    <location>
        <begin position="90"/>
        <end position="115"/>
    </location>
</feature>
<evidence type="ECO:0000256" key="1">
    <source>
        <dbReference type="SAM" id="MobiDB-lite"/>
    </source>
</evidence>
<organism evidence="2 3">
    <name type="scientific">Cryptosporangium japonicum</name>
    <dbReference type="NCBI Taxonomy" id="80872"/>
    <lineage>
        <taxon>Bacteria</taxon>
        <taxon>Bacillati</taxon>
        <taxon>Actinomycetota</taxon>
        <taxon>Actinomycetes</taxon>
        <taxon>Cryptosporangiales</taxon>
        <taxon>Cryptosporangiaceae</taxon>
        <taxon>Cryptosporangium</taxon>
    </lineage>
</organism>
<accession>A0ABP3CYV0</accession>
<dbReference type="EMBL" id="BAAAGX010000001">
    <property type="protein sequence ID" value="GAA0218679.1"/>
    <property type="molecule type" value="Genomic_DNA"/>
</dbReference>
<sequence>MLGGLLAAGAAGSLAGCGLVDPGPAVPAVAADPLEKLTVEKQGLVDLYDATISAHSSLAERLRPLREAHREHRDALLELLDARRRAALARATPAVPGPSGSAPSAPRGTPAGASPTAALTALRAAEKAASAASRAACLAETGGSERVTVLGSICAGEASHEVALA</sequence>
<keyword evidence="3" id="KW-1185">Reference proteome</keyword>
<comment type="caution">
    <text evidence="2">The sequence shown here is derived from an EMBL/GenBank/DDBJ whole genome shotgun (WGS) entry which is preliminary data.</text>
</comment>
<protein>
    <recommendedName>
        <fullName evidence="4">DUF4439 domain-containing protein</fullName>
    </recommendedName>
</protein>
<proteinExistence type="predicted"/>